<dbReference type="InterPro" id="IPR057670">
    <property type="entry name" value="SH3_retrovirus"/>
</dbReference>
<sequence length="230" mass="26211">MRFSLHVTLLTAFPPLSLLVRSLIVCCSVIALSTIYFPKFLVVLVVHALDPDRDKLDKRAIKYVFLGYSRTQKWYKCYSPFLQCHFVCADVLLRLPVRTLVTISPIEKAIAGLCRWKKLFAPHLLVPPSSAQSGGSSAPLLFPLQSILIPFLLQFVGLNVKNALLHSDFDEVYMEKPTGFVAQGEKGQIFRLLFFRMTEKRTLLIVYVDDIVITEDDTQDIEELKTFLQE</sequence>
<evidence type="ECO:0000313" key="2">
    <source>
        <dbReference type="EMBL" id="GFY93884.1"/>
    </source>
</evidence>
<protein>
    <recommendedName>
        <fullName evidence="1">Retroviral polymerase SH3-like domain-containing protein</fullName>
    </recommendedName>
</protein>
<dbReference type="EMBL" id="BJWL01000009">
    <property type="protein sequence ID" value="GFY93884.1"/>
    <property type="molecule type" value="Genomic_DNA"/>
</dbReference>
<keyword evidence="3" id="KW-1185">Reference proteome</keyword>
<dbReference type="Proteomes" id="UP000585474">
    <property type="component" value="Unassembled WGS sequence"/>
</dbReference>
<dbReference type="OrthoDB" id="1432605at2759"/>
<dbReference type="Pfam" id="PF25597">
    <property type="entry name" value="SH3_retrovirus"/>
    <property type="match status" value="1"/>
</dbReference>
<comment type="caution">
    <text evidence="2">The sequence shown here is derived from an EMBL/GenBank/DDBJ whole genome shotgun (WGS) entry which is preliminary data.</text>
</comment>
<organism evidence="2 3">
    <name type="scientific">Actinidia rufa</name>
    <dbReference type="NCBI Taxonomy" id="165716"/>
    <lineage>
        <taxon>Eukaryota</taxon>
        <taxon>Viridiplantae</taxon>
        <taxon>Streptophyta</taxon>
        <taxon>Embryophyta</taxon>
        <taxon>Tracheophyta</taxon>
        <taxon>Spermatophyta</taxon>
        <taxon>Magnoliopsida</taxon>
        <taxon>eudicotyledons</taxon>
        <taxon>Gunneridae</taxon>
        <taxon>Pentapetalae</taxon>
        <taxon>asterids</taxon>
        <taxon>Ericales</taxon>
        <taxon>Actinidiaceae</taxon>
        <taxon>Actinidia</taxon>
    </lineage>
</organism>
<feature type="domain" description="Retroviral polymerase SH3-like" evidence="1">
    <location>
        <begin position="46"/>
        <end position="91"/>
    </location>
</feature>
<name>A0A7J0F5B1_9ERIC</name>
<evidence type="ECO:0000259" key="1">
    <source>
        <dbReference type="Pfam" id="PF25597"/>
    </source>
</evidence>
<reference evidence="2 3" key="1">
    <citation type="submission" date="2019-07" db="EMBL/GenBank/DDBJ databases">
        <title>De Novo Assembly of kiwifruit Actinidia rufa.</title>
        <authorList>
            <person name="Sugita-Konishi S."/>
            <person name="Sato K."/>
            <person name="Mori E."/>
            <person name="Abe Y."/>
            <person name="Kisaki G."/>
            <person name="Hamano K."/>
            <person name="Suezawa K."/>
            <person name="Otani M."/>
            <person name="Fukuda T."/>
            <person name="Manabe T."/>
            <person name="Gomi K."/>
            <person name="Tabuchi M."/>
            <person name="Akimitsu K."/>
            <person name="Kataoka I."/>
        </authorList>
    </citation>
    <scope>NUCLEOTIDE SEQUENCE [LARGE SCALE GENOMIC DNA]</scope>
    <source>
        <strain evidence="3">cv. Fuchu</strain>
    </source>
</reference>
<dbReference type="AlphaFoldDB" id="A0A7J0F5B1"/>
<gene>
    <name evidence="2" type="ORF">Acr_09g0003300</name>
</gene>
<evidence type="ECO:0000313" key="3">
    <source>
        <dbReference type="Proteomes" id="UP000585474"/>
    </source>
</evidence>
<accession>A0A7J0F5B1</accession>
<proteinExistence type="predicted"/>